<evidence type="ECO:0000313" key="2">
    <source>
        <dbReference type="Proteomes" id="UP000278970"/>
    </source>
</evidence>
<reference evidence="1 2" key="1">
    <citation type="submission" date="2018-11" db="EMBL/GenBank/DDBJ databases">
        <title>Species Designations Belie Phenotypic and Genotypic Heterogeneity in Oral Streptococci.</title>
        <authorList>
            <person name="Velsko I."/>
        </authorList>
    </citation>
    <scope>NUCLEOTIDE SEQUENCE [LARGE SCALE GENOMIC DNA]</scope>
    <source>
        <strain evidence="1 2">BCA11</strain>
    </source>
</reference>
<gene>
    <name evidence="1" type="ORF">D8854_08505</name>
</gene>
<dbReference type="RefSeq" id="WP_084872160.1">
    <property type="nucleotide sequence ID" value="NZ_RJNS01000005.1"/>
</dbReference>
<dbReference type="OrthoDB" id="9182727at2"/>
<proteinExistence type="predicted"/>
<evidence type="ECO:0008006" key="3">
    <source>
        <dbReference type="Google" id="ProtNLM"/>
    </source>
</evidence>
<dbReference type="Proteomes" id="UP000278970">
    <property type="component" value="Unassembled WGS sequence"/>
</dbReference>
<organism evidence="1 2">
    <name type="scientific">Streptococcus mitis</name>
    <dbReference type="NCBI Taxonomy" id="28037"/>
    <lineage>
        <taxon>Bacteria</taxon>
        <taxon>Bacillati</taxon>
        <taxon>Bacillota</taxon>
        <taxon>Bacilli</taxon>
        <taxon>Lactobacillales</taxon>
        <taxon>Streptococcaceae</taxon>
        <taxon>Streptococcus</taxon>
        <taxon>Streptococcus mitis group</taxon>
    </lineage>
</organism>
<comment type="caution">
    <text evidence="1">The sequence shown here is derived from an EMBL/GenBank/DDBJ whole genome shotgun (WGS) entry which is preliminary data.</text>
</comment>
<name>A0A3R9J5F3_STRMT</name>
<dbReference type="AlphaFoldDB" id="A0A3R9J5F3"/>
<protein>
    <recommendedName>
        <fullName evidence="3">Restriction endonuclease type IV Mrr domain-containing protein</fullName>
    </recommendedName>
</protein>
<sequence>MKKPQAKGYLLEIVLAKLLKVNGYDLVTSTDNEIVDLPRNGLNIKGRGGYHQFDSLGTFRITPPFVYPIRLFLEAKFYTSNKVGIDRVRMGIGILQDVNTNYSTVEMTSQELKLPKYHYNYALFSTSGFTDDAQRLAIAHKIYLMDLSSGYYSWIRDFINQIVDRLFSIHNIRNDISSDIFNNFKEDFSRWINSLSYDQLNSWFDFDSRQPIVHEFVDKLQNVGSIYIASTKSSQIIALIPNDDEKFRKSLRRNPHQEVTITWNETERNVWIINPAEYDNDTNYELTFQLPFVIREYIFNNSVNQYKSAYDEKGRSFGMLSFIAYLDGINPTLCTLKFNEEETKRRVDRYNLQFRNERATRDLVDRYNPQFRLENNND</sequence>
<accession>A0A3R9J5F3</accession>
<evidence type="ECO:0000313" key="1">
    <source>
        <dbReference type="EMBL" id="RSI80907.1"/>
    </source>
</evidence>
<dbReference type="EMBL" id="RJNS01000005">
    <property type="protein sequence ID" value="RSI80907.1"/>
    <property type="molecule type" value="Genomic_DNA"/>
</dbReference>